<accession>A0A835M525</accession>
<gene>
    <name evidence="2" type="ORF">IFM89_007228</name>
</gene>
<dbReference type="EMBL" id="JADFTS010000002">
    <property type="protein sequence ID" value="KAF9619480.1"/>
    <property type="molecule type" value="Genomic_DNA"/>
</dbReference>
<dbReference type="Proteomes" id="UP000631114">
    <property type="component" value="Unassembled WGS sequence"/>
</dbReference>
<comment type="caution">
    <text evidence="2">The sequence shown here is derived from an EMBL/GenBank/DDBJ whole genome shotgun (WGS) entry which is preliminary data.</text>
</comment>
<evidence type="ECO:0000313" key="2">
    <source>
        <dbReference type="EMBL" id="KAF9619480.1"/>
    </source>
</evidence>
<sequence length="78" mass="8707">MSSLAIGISHSSMAWPQPNVPTLHLPGSNLQSSRLKSSLNARDIQADDFSLLVEFEAQQQHQHQHQQLLNELSCFSQP</sequence>
<reference evidence="2 3" key="1">
    <citation type="submission" date="2020-10" db="EMBL/GenBank/DDBJ databases">
        <title>The Coptis chinensis genome and diversification of protoberbering-type alkaloids.</title>
        <authorList>
            <person name="Wang B."/>
            <person name="Shu S."/>
            <person name="Song C."/>
            <person name="Liu Y."/>
        </authorList>
    </citation>
    <scope>NUCLEOTIDE SEQUENCE [LARGE SCALE GENOMIC DNA]</scope>
    <source>
        <strain evidence="2">HL-2020</strain>
        <tissue evidence="2">Leaf</tissue>
    </source>
</reference>
<feature type="compositionally biased region" description="Polar residues" evidence="1">
    <location>
        <begin position="1"/>
        <end position="14"/>
    </location>
</feature>
<organism evidence="2 3">
    <name type="scientific">Coptis chinensis</name>
    <dbReference type="NCBI Taxonomy" id="261450"/>
    <lineage>
        <taxon>Eukaryota</taxon>
        <taxon>Viridiplantae</taxon>
        <taxon>Streptophyta</taxon>
        <taxon>Embryophyta</taxon>
        <taxon>Tracheophyta</taxon>
        <taxon>Spermatophyta</taxon>
        <taxon>Magnoliopsida</taxon>
        <taxon>Ranunculales</taxon>
        <taxon>Ranunculaceae</taxon>
        <taxon>Coptidoideae</taxon>
        <taxon>Coptis</taxon>
    </lineage>
</organism>
<keyword evidence="3" id="KW-1185">Reference proteome</keyword>
<proteinExistence type="predicted"/>
<name>A0A835M525_9MAGN</name>
<evidence type="ECO:0000256" key="1">
    <source>
        <dbReference type="SAM" id="MobiDB-lite"/>
    </source>
</evidence>
<dbReference type="AlphaFoldDB" id="A0A835M525"/>
<evidence type="ECO:0000313" key="3">
    <source>
        <dbReference type="Proteomes" id="UP000631114"/>
    </source>
</evidence>
<dbReference type="OrthoDB" id="410307at2759"/>
<protein>
    <submittedName>
        <fullName evidence="2">Uncharacterized protein</fullName>
    </submittedName>
</protein>
<feature type="region of interest" description="Disordered" evidence="1">
    <location>
        <begin position="1"/>
        <end position="20"/>
    </location>
</feature>